<dbReference type="GO" id="GO:0004519">
    <property type="term" value="F:endonuclease activity"/>
    <property type="evidence" value="ECO:0007669"/>
    <property type="project" value="UniProtKB-KW"/>
</dbReference>
<dbReference type="STRING" id="314607.KB13_684"/>
<evidence type="ECO:0000256" key="3">
    <source>
        <dbReference type="ARBA" id="ARBA00022801"/>
    </source>
</evidence>
<accession>B6BTQ0</accession>
<evidence type="ECO:0000256" key="2">
    <source>
        <dbReference type="ARBA" id="ARBA00022759"/>
    </source>
</evidence>
<feature type="domain" description="TNase-like" evidence="4">
    <location>
        <begin position="31"/>
        <end position="159"/>
    </location>
</feature>
<dbReference type="AlphaFoldDB" id="B6BTQ0"/>
<reference evidence="6" key="1">
    <citation type="journal article" date="2012" name="Stand. Genomic Sci.">
        <title>Genome sequence of strain HIMB624, a cultured representative from the OM43 clade of marine Betaproteobacteria.</title>
        <authorList>
            <person name="Huggett M.J."/>
            <person name="Hayakawa D.H."/>
            <person name="Rappe M.S."/>
        </authorList>
    </citation>
    <scope>NUCLEOTIDE SEQUENCE [LARGE SCALE GENOMIC DNA]</scope>
    <source>
        <strain evidence="6">KB13</strain>
    </source>
</reference>
<evidence type="ECO:0000259" key="4">
    <source>
        <dbReference type="PROSITE" id="PS50830"/>
    </source>
</evidence>
<proteinExistence type="predicted"/>
<dbReference type="SMART" id="SM00318">
    <property type="entry name" value="SNc"/>
    <property type="match status" value="1"/>
</dbReference>
<evidence type="ECO:0000313" key="6">
    <source>
        <dbReference type="Proteomes" id="UP000004188"/>
    </source>
</evidence>
<dbReference type="PANTHER" id="PTHR12302:SF3">
    <property type="entry name" value="SERINE_THREONINE-PROTEIN KINASE 31"/>
    <property type="match status" value="1"/>
</dbReference>
<organism evidence="5 6">
    <name type="scientific">beta proteobacterium KB13</name>
    <dbReference type="NCBI Taxonomy" id="314607"/>
    <lineage>
        <taxon>Bacteria</taxon>
        <taxon>Pseudomonadati</taxon>
        <taxon>Pseudomonadota</taxon>
        <taxon>Betaproteobacteria</taxon>
        <taxon>Nitrosomonadales</taxon>
        <taxon>OM43 clade</taxon>
    </lineage>
</organism>
<dbReference type="Gene3D" id="2.40.50.90">
    <property type="match status" value="1"/>
</dbReference>
<keyword evidence="2" id="KW-0255">Endonuclease</keyword>
<keyword evidence="6" id="KW-1185">Reference proteome</keyword>
<dbReference type="PANTHER" id="PTHR12302">
    <property type="entry name" value="EBNA2 BINDING PROTEIN P100"/>
    <property type="match status" value="1"/>
</dbReference>
<dbReference type="HOGENOM" id="CLU_046484_7_0_4"/>
<dbReference type="SUPFAM" id="SSF50199">
    <property type="entry name" value="Staphylococcal nuclease"/>
    <property type="match status" value="1"/>
</dbReference>
<name>B6BTQ0_9PROT</name>
<evidence type="ECO:0000256" key="1">
    <source>
        <dbReference type="ARBA" id="ARBA00022722"/>
    </source>
</evidence>
<dbReference type="InterPro" id="IPR035437">
    <property type="entry name" value="SNase_OB-fold_sf"/>
</dbReference>
<dbReference type="Proteomes" id="UP000004188">
    <property type="component" value="Unassembled WGS sequence"/>
</dbReference>
<dbReference type="eggNOG" id="COG1525">
    <property type="taxonomic scope" value="Bacteria"/>
</dbReference>
<dbReference type="InterPro" id="IPR016071">
    <property type="entry name" value="Staphylococal_nuclease_OB-fold"/>
</dbReference>
<keyword evidence="1" id="KW-0540">Nuclease</keyword>
<sequence length="172" mass="19859">MKIKLITNNKKTILAFIFIISTSLSGIALSSNLNGKILKIIDGDTVYFQANNDDGYKKLRLVGIDAPEMKQPFGQQSRQCLAKLINNKLVQIITFGEDRYKRTLAKIIIEKIDINLAMIKNGCAWFYRRYKNTLDKDDQVMYDQAEIFSIENKKGLFSNQEAEAPWDWRKKN</sequence>
<dbReference type="GO" id="GO:0016787">
    <property type="term" value="F:hydrolase activity"/>
    <property type="evidence" value="ECO:0007669"/>
    <property type="project" value="UniProtKB-KW"/>
</dbReference>
<dbReference type="Pfam" id="PF00565">
    <property type="entry name" value="SNase"/>
    <property type="match status" value="1"/>
</dbReference>
<protein>
    <submittedName>
        <fullName evidence="5">Nuclease</fullName>
    </submittedName>
</protein>
<keyword evidence="3" id="KW-0378">Hydrolase</keyword>
<evidence type="ECO:0000313" key="5">
    <source>
        <dbReference type="EMBL" id="EDZ64552.1"/>
    </source>
</evidence>
<dbReference type="PROSITE" id="PS50830">
    <property type="entry name" value="TNASE_3"/>
    <property type="match status" value="1"/>
</dbReference>
<dbReference type="EMBL" id="DS995299">
    <property type="protein sequence ID" value="EDZ64552.1"/>
    <property type="molecule type" value="Genomic_DNA"/>
</dbReference>
<gene>
    <name evidence="5" type="ORF">KB13_684</name>
</gene>